<dbReference type="RefSeq" id="WP_345482348.1">
    <property type="nucleotide sequence ID" value="NZ_BAABLP010000009.1"/>
</dbReference>
<keyword evidence="5 6" id="KW-0472">Membrane</keyword>
<proteinExistence type="predicted"/>
<evidence type="ECO:0000313" key="9">
    <source>
        <dbReference type="Proteomes" id="UP001500121"/>
    </source>
</evidence>
<dbReference type="InterPro" id="IPR023494">
    <property type="entry name" value="Cyt_c_bgen_Ccs1/CcsB/ResB"/>
</dbReference>
<dbReference type="PANTHER" id="PTHR31566:SF0">
    <property type="entry name" value="CYTOCHROME C BIOGENESIS PROTEIN CCS1, CHLOROPLASTIC"/>
    <property type="match status" value="1"/>
</dbReference>
<evidence type="ECO:0000313" key="8">
    <source>
        <dbReference type="EMBL" id="GAA4756256.1"/>
    </source>
</evidence>
<keyword evidence="3" id="KW-0201">Cytochrome c-type biogenesis</keyword>
<reference evidence="9" key="1">
    <citation type="journal article" date="2019" name="Int. J. Syst. Evol. Microbiol.">
        <title>The Global Catalogue of Microorganisms (GCM) 10K type strain sequencing project: providing services to taxonomists for standard genome sequencing and annotation.</title>
        <authorList>
            <consortium name="The Broad Institute Genomics Platform"/>
            <consortium name="The Broad Institute Genome Sequencing Center for Infectious Disease"/>
            <person name="Wu L."/>
            <person name="Ma J."/>
        </authorList>
    </citation>
    <scope>NUCLEOTIDE SEQUENCE [LARGE SCALE GENOMIC DNA]</scope>
    <source>
        <strain evidence="9">JCM 19015</strain>
    </source>
</reference>
<dbReference type="Pfam" id="PF05140">
    <property type="entry name" value="ResB"/>
    <property type="match status" value="1"/>
</dbReference>
<evidence type="ECO:0000259" key="7">
    <source>
        <dbReference type="Pfam" id="PF05140"/>
    </source>
</evidence>
<comment type="caution">
    <text evidence="8">The sequence shown here is derived from an EMBL/GenBank/DDBJ whole genome shotgun (WGS) entry which is preliminary data.</text>
</comment>
<keyword evidence="4 6" id="KW-1133">Transmembrane helix</keyword>
<organism evidence="8 9">
    <name type="scientific">Amnibacterium soli</name>
    <dbReference type="NCBI Taxonomy" id="1282736"/>
    <lineage>
        <taxon>Bacteria</taxon>
        <taxon>Bacillati</taxon>
        <taxon>Actinomycetota</taxon>
        <taxon>Actinomycetes</taxon>
        <taxon>Micrococcales</taxon>
        <taxon>Microbacteriaceae</taxon>
        <taxon>Amnibacterium</taxon>
    </lineage>
</organism>
<feature type="transmembrane region" description="Helical" evidence="6">
    <location>
        <begin position="94"/>
        <end position="115"/>
    </location>
</feature>
<feature type="transmembrane region" description="Helical" evidence="6">
    <location>
        <begin position="41"/>
        <end position="58"/>
    </location>
</feature>
<dbReference type="Proteomes" id="UP001500121">
    <property type="component" value="Unassembled WGS sequence"/>
</dbReference>
<evidence type="ECO:0000256" key="2">
    <source>
        <dbReference type="ARBA" id="ARBA00022692"/>
    </source>
</evidence>
<name>A0ABP8ZH51_9MICO</name>
<keyword evidence="9" id="KW-1185">Reference proteome</keyword>
<dbReference type="PANTHER" id="PTHR31566">
    <property type="entry name" value="CYTOCHROME C BIOGENESIS PROTEIN CCS1, CHLOROPLASTIC"/>
    <property type="match status" value="1"/>
</dbReference>
<feature type="transmembrane region" description="Helical" evidence="6">
    <location>
        <begin position="460"/>
        <end position="479"/>
    </location>
</feature>
<evidence type="ECO:0000256" key="1">
    <source>
        <dbReference type="ARBA" id="ARBA00004141"/>
    </source>
</evidence>
<feature type="transmembrane region" description="Helical" evidence="6">
    <location>
        <begin position="187"/>
        <end position="208"/>
    </location>
</feature>
<accession>A0ABP8ZH51</accession>
<evidence type="ECO:0000256" key="6">
    <source>
        <dbReference type="SAM" id="Phobius"/>
    </source>
</evidence>
<gene>
    <name evidence="8" type="ORF">GCM10025783_31970</name>
</gene>
<protein>
    <submittedName>
        <fullName evidence="8">Cytochrome c biogenesis protein ResB</fullName>
    </submittedName>
</protein>
<evidence type="ECO:0000256" key="4">
    <source>
        <dbReference type="ARBA" id="ARBA00022989"/>
    </source>
</evidence>
<comment type="subcellular location">
    <subcellularLocation>
        <location evidence="1">Membrane</location>
        <topology evidence="1">Multi-pass membrane protein</topology>
    </subcellularLocation>
</comment>
<evidence type="ECO:0000256" key="5">
    <source>
        <dbReference type="ARBA" id="ARBA00023136"/>
    </source>
</evidence>
<dbReference type="EMBL" id="BAABLP010000009">
    <property type="protein sequence ID" value="GAA4756256.1"/>
    <property type="molecule type" value="Genomic_DNA"/>
</dbReference>
<sequence>MSRPSDAQNSFADDAPVVNPRLGALEWVRWGWRTLTSMRTALLLLLALAVAAVPGSLIPQHSSDPNGVIQYQQANPGLSKVVDALQGFDVYTSFWFSAIYLLLFISLIGCVVPRLKHHWKALRKAPPRTPSRFTQLPASSSAVLPGVTVAQAMDAAERVLRSARYRTARYGDSVSAERGYLRESGNLLFHSALVGVLLAVFVGGGFTYTGQKILPAGQTFVNLQTSYDSLNPGRFFSDDSLAPYSLRLDRLDVKYEQQNVAALGQPLDYTAHVTTLLPNGKPEQHVIKVNDPLEIAGTSVYLLGNGYAPDITVRNTDGSIAFQGAVPFRPTEGTTMTSLGVVKAPDTGNPKKQIGMVGFLYPTAAERTDGSFTSIFPSVGRSQTLLSMQVFEGDVGLDAGTPKNVYELDTTGMKQVMGIKNPLQLKIGETRTLPDGLGSVTLNGVDRYAAFDIHHDPSQGLVALFVGLAVLGLITSLLVPRRRMWIKVRQEGDDVLVEYAGLARGDDPNLVRAVSELERNHHAQLPAAAREPAAVR</sequence>
<dbReference type="InterPro" id="IPR007816">
    <property type="entry name" value="ResB-like_domain"/>
</dbReference>
<keyword evidence="2 6" id="KW-0812">Transmembrane</keyword>
<evidence type="ECO:0000256" key="3">
    <source>
        <dbReference type="ARBA" id="ARBA00022748"/>
    </source>
</evidence>
<feature type="domain" description="ResB-like" evidence="7">
    <location>
        <begin position="38"/>
        <end position="511"/>
    </location>
</feature>